<dbReference type="Pfam" id="PF00590">
    <property type="entry name" value="TP_methylase"/>
    <property type="match status" value="1"/>
</dbReference>
<reference evidence="8 9" key="1">
    <citation type="submission" date="2023-07" db="EMBL/GenBank/DDBJ databases">
        <title>Genomic Encyclopedia of Type Strains, Phase IV (KMG-IV): sequencing the most valuable type-strain genomes for metagenomic binning, comparative biology and taxonomic classification.</title>
        <authorList>
            <person name="Goeker M."/>
        </authorList>
    </citation>
    <scope>NUCLEOTIDE SEQUENCE [LARGE SCALE GENOMIC DNA]</scope>
    <source>
        <strain evidence="8 9">DSM 3770</strain>
    </source>
</reference>
<dbReference type="InterPro" id="IPR000878">
    <property type="entry name" value="4pyrrol_Mease"/>
</dbReference>
<evidence type="ECO:0000256" key="4">
    <source>
        <dbReference type="ARBA" id="ARBA00022679"/>
    </source>
</evidence>
<evidence type="ECO:0000256" key="1">
    <source>
        <dbReference type="ARBA" id="ARBA00004953"/>
    </source>
</evidence>
<protein>
    <recommendedName>
        <fullName evidence="6">Precorrin-6A synthase [deacetylating]</fullName>
        <ecNumber evidence="6">2.1.1.152</ecNumber>
    </recommendedName>
</protein>
<keyword evidence="3 6" id="KW-0489">Methyltransferase</keyword>
<dbReference type="CDD" id="cd11643">
    <property type="entry name" value="Precorrin-6A-synthase"/>
    <property type="match status" value="1"/>
</dbReference>
<dbReference type="RefSeq" id="WP_307500711.1">
    <property type="nucleotide sequence ID" value="NZ_JAUSVY010000013.1"/>
</dbReference>
<evidence type="ECO:0000313" key="8">
    <source>
        <dbReference type="EMBL" id="MDQ0507164.1"/>
    </source>
</evidence>
<comment type="catalytic activity">
    <reaction evidence="6">
        <text>precorrin-5 + S-adenosyl-L-methionine + H2O = precorrin-6A + acetate + S-adenosyl-L-homocysteine + 2 H(+)</text>
        <dbReference type="Rhea" id="RHEA:18261"/>
        <dbReference type="ChEBI" id="CHEBI:15377"/>
        <dbReference type="ChEBI" id="CHEBI:15378"/>
        <dbReference type="ChEBI" id="CHEBI:30089"/>
        <dbReference type="ChEBI" id="CHEBI:57856"/>
        <dbReference type="ChEBI" id="CHEBI:59789"/>
        <dbReference type="ChEBI" id="CHEBI:77871"/>
        <dbReference type="ChEBI" id="CHEBI:77872"/>
        <dbReference type="EC" id="2.1.1.152"/>
    </reaction>
</comment>
<keyword evidence="2" id="KW-0169">Cobalamin biosynthesis</keyword>
<name>A0ABU0LJ92_XANAG</name>
<organism evidence="8 9">
    <name type="scientific">Xanthobacter agilis</name>
    <dbReference type="NCBI Taxonomy" id="47492"/>
    <lineage>
        <taxon>Bacteria</taxon>
        <taxon>Pseudomonadati</taxon>
        <taxon>Pseudomonadota</taxon>
        <taxon>Alphaproteobacteria</taxon>
        <taxon>Hyphomicrobiales</taxon>
        <taxon>Xanthobacteraceae</taxon>
        <taxon>Xanthobacter</taxon>
    </lineage>
</organism>
<feature type="domain" description="Tetrapyrrole methylase" evidence="7">
    <location>
        <begin position="4"/>
        <end position="217"/>
    </location>
</feature>
<dbReference type="InterPro" id="IPR012797">
    <property type="entry name" value="CobF"/>
</dbReference>
<evidence type="ECO:0000256" key="6">
    <source>
        <dbReference type="PIRNR" id="PIRNR036525"/>
    </source>
</evidence>
<gene>
    <name evidence="8" type="ORF">QOZ94_003980</name>
</gene>
<dbReference type="PIRSF" id="PIRSF036525">
    <property type="entry name" value="CobF"/>
    <property type="match status" value="1"/>
</dbReference>
<evidence type="ECO:0000313" key="9">
    <source>
        <dbReference type="Proteomes" id="UP001241747"/>
    </source>
</evidence>
<sequence length="244" mass="26663">MTDLWLIGIGTGNPAHVTLEARQALRDAALVLVPRKGPDKADLADLRHAILNACGSRAPVAEFDMPVRDEGRPYLERVRHWHDEIAALWTRAIATARPQGPVALLVWGDPGLYDSTLRIAARLDPRPRVRVVPGISALQALTAAHAIPFNAVNGAVTVTTGRRLRDFGWPEGTDTVVVMLDGELSFQRLDPAGIEIWWGAFLGLPNQLLEAGPLAQAGPRIVAARAAARARHGWIMDTYLLRRR</sequence>
<evidence type="ECO:0000256" key="3">
    <source>
        <dbReference type="ARBA" id="ARBA00022603"/>
    </source>
</evidence>
<proteinExistence type="predicted"/>
<dbReference type="GO" id="GO:0032259">
    <property type="term" value="P:methylation"/>
    <property type="evidence" value="ECO:0007669"/>
    <property type="project" value="UniProtKB-KW"/>
</dbReference>
<dbReference type="InterPro" id="IPR035996">
    <property type="entry name" value="4pyrrol_Methylase_sf"/>
</dbReference>
<dbReference type="EC" id="2.1.1.152" evidence="6"/>
<evidence type="ECO:0000256" key="2">
    <source>
        <dbReference type="ARBA" id="ARBA00022573"/>
    </source>
</evidence>
<dbReference type="SUPFAM" id="SSF53790">
    <property type="entry name" value="Tetrapyrrole methylase"/>
    <property type="match status" value="1"/>
</dbReference>
<accession>A0ABU0LJ92</accession>
<comment type="function">
    <text evidence="6">Catalyzes the methylation of C-1 in precorrin-5 and the subsequent extrusion of acetic acid from the resulting intermediate to form cobalt-precorrin-6A.</text>
</comment>
<evidence type="ECO:0000256" key="5">
    <source>
        <dbReference type="ARBA" id="ARBA00022691"/>
    </source>
</evidence>
<evidence type="ECO:0000259" key="7">
    <source>
        <dbReference type="Pfam" id="PF00590"/>
    </source>
</evidence>
<dbReference type="EMBL" id="JAUSVY010000013">
    <property type="protein sequence ID" value="MDQ0507164.1"/>
    <property type="molecule type" value="Genomic_DNA"/>
</dbReference>
<keyword evidence="5 6" id="KW-0949">S-adenosyl-L-methionine</keyword>
<dbReference type="Gene3D" id="3.40.1010.10">
    <property type="entry name" value="Cobalt-precorrin-4 Transmethylase, Domain 1"/>
    <property type="match status" value="1"/>
</dbReference>
<dbReference type="PANTHER" id="PTHR43467:SF1">
    <property type="entry name" value="PRECORRIN-6A SYNTHASE [DEACETYLATING]"/>
    <property type="match status" value="1"/>
</dbReference>
<dbReference type="PANTHER" id="PTHR43467">
    <property type="entry name" value="COBALT-PRECORRIN-2 C(20)-METHYLTRANSFERASE"/>
    <property type="match status" value="1"/>
</dbReference>
<dbReference type="GO" id="GO:0043819">
    <property type="term" value="F:precorrin-6A synthase (deacetylating) activity"/>
    <property type="evidence" value="ECO:0007669"/>
    <property type="project" value="UniProtKB-EC"/>
</dbReference>
<comment type="caution">
    <text evidence="8">The sequence shown here is derived from an EMBL/GenBank/DDBJ whole genome shotgun (WGS) entry which is preliminary data.</text>
</comment>
<dbReference type="Proteomes" id="UP001241747">
    <property type="component" value="Unassembled WGS sequence"/>
</dbReference>
<dbReference type="Gene3D" id="3.30.950.10">
    <property type="entry name" value="Methyltransferase, Cobalt-precorrin-4 Transmethylase, Domain 2"/>
    <property type="match status" value="1"/>
</dbReference>
<keyword evidence="4 6" id="KW-0808">Transferase</keyword>
<dbReference type="NCBIfam" id="TIGR02434">
    <property type="entry name" value="CobF"/>
    <property type="match status" value="1"/>
</dbReference>
<comment type="pathway">
    <text evidence="1">Cofactor biosynthesis; adenosylcobalamin biosynthesis.</text>
</comment>
<dbReference type="InterPro" id="IPR014777">
    <property type="entry name" value="4pyrrole_Mease_sub1"/>
</dbReference>
<keyword evidence="9" id="KW-1185">Reference proteome</keyword>
<dbReference type="InterPro" id="IPR014776">
    <property type="entry name" value="4pyrrole_Mease_sub2"/>
</dbReference>